<dbReference type="InterPro" id="IPR002661">
    <property type="entry name" value="Ribosome_recyc_fac"/>
</dbReference>
<dbReference type="GO" id="GO:0043023">
    <property type="term" value="F:ribosomal large subunit binding"/>
    <property type="evidence" value="ECO:0007669"/>
    <property type="project" value="TreeGrafter"/>
</dbReference>
<organism evidence="5 6">
    <name type="scientific">Pneumocystis wakefieldiae</name>
    <dbReference type="NCBI Taxonomy" id="38082"/>
    <lineage>
        <taxon>Eukaryota</taxon>
        <taxon>Fungi</taxon>
        <taxon>Dikarya</taxon>
        <taxon>Ascomycota</taxon>
        <taxon>Taphrinomycotina</taxon>
        <taxon>Pneumocystomycetes</taxon>
        <taxon>Pneumocystaceae</taxon>
        <taxon>Pneumocystis</taxon>
    </lineage>
</organism>
<dbReference type="GO" id="GO:0006412">
    <property type="term" value="P:translation"/>
    <property type="evidence" value="ECO:0007669"/>
    <property type="project" value="UniProtKB-KW"/>
</dbReference>
<evidence type="ECO:0000313" key="5">
    <source>
        <dbReference type="EMBL" id="QSL64141.1"/>
    </source>
</evidence>
<dbReference type="AlphaFoldDB" id="A0A899FQT2"/>
<evidence type="ECO:0000256" key="3">
    <source>
        <dbReference type="ARBA" id="ARBA00024909"/>
    </source>
</evidence>
<comment type="function">
    <text evidence="3">Necessary for protein synthesis in mitochondria. Functions as a ribosome recycling factor in mitochondria.</text>
</comment>
<dbReference type="Gene3D" id="3.30.1360.40">
    <property type="match status" value="1"/>
</dbReference>
<dbReference type="SUPFAM" id="SSF55194">
    <property type="entry name" value="Ribosome recycling factor, RRF"/>
    <property type="match status" value="1"/>
</dbReference>
<protein>
    <recommendedName>
        <fullName evidence="4">Ribosome recycling factor domain-containing protein</fullName>
    </recommendedName>
</protein>
<evidence type="ECO:0000256" key="1">
    <source>
        <dbReference type="ARBA" id="ARBA00005912"/>
    </source>
</evidence>
<name>A0A899FQT2_9ASCO</name>
<dbReference type="PANTHER" id="PTHR20982:SF3">
    <property type="entry name" value="MITOCHONDRIAL RIBOSOME RECYCLING FACTOR PSEUDO 1"/>
    <property type="match status" value="1"/>
</dbReference>
<proteinExistence type="inferred from homology"/>
<dbReference type="Gene3D" id="1.10.132.20">
    <property type="entry name" value="Ribosome-recycling factor"/>
    <property type="match status" value="1"/>
</dbReference>
<dbReference type="GO" id="GO:0005739">
    <property type="term" value="C:mitochondrion"/>
    <property type="evidence" value="ECO:0007669"/>
    <property type="project" value="TreeGrafter"/>
</dbReference>
<dbReference type="Proteomes" id="UP000663699">
    <property type="component" value="Chromosome 1"/>
</dbReference>
<sequence>MSLIFYTRYIFYLRSFKRYIHHRSFLSFESKLKRNKEIYGIENIEEVIDTKKLNESLNDIILYLKKESESLKMGRSNLSLLDNLKIPISKKKSSLLKDLAHVSMQNNKSILLTIYDNDNTKALVSAIRSSSLGLNPVIHPLNSHQYVIPLPPLTKESQKKKLTDISKLGENTEIIIRNIRTKHMKRLKKARQQGELTEDEIKLKEKEITQIISNANNEVKKVIEHTKKSISENK</sequence>
<gene>
    <name evidence="5" type="ORF">MERGE_000296</name>
</gene>
<dbReference type="OrthoDB" id="407355at2759"/>
<evidence type="ECO:0000256" key="2">
    <source>
        <dbReference type="ARBA" id="ARBA00022917"/>
    </source>
</evidence>
<evidence type="ECO:0000313" key="6">
    <source>
        <dbReference type="Proteomes" id="UP000663699"/>
    </source>
</evidence>
<keyword evidence="2" id="KW-0648">Protein biosynthesis</keyword>
<evidence type="ECO:0000259" key="4">
    <source>
        <dbReference type="Pfam" id="PF01765"/>
    </source>
</evidence>
<dbReference type="InterPro" id="IPR023584">
    <property type="entry name" value="Ribosome_recyc_fac_dom"/>
</dbReference>
<dbReference type="PANTHER" id="PTHR20982">
    <property type="entry name" value="RIBOSOME RECYCLING FACTOR"/>
    <property type="match status" value="1"/>
</dbReference>
<accession>A0A899FQT2</accession>
<dbReference type="Pfam" id="PF01765">
    <property type="entry name" value="RRF"/>
    <property type="match status" value="1"/>
</dbReference>
<dbReference type="EMBL" id="CP054532">
    <property type="protein sequence ID" value="QSL64141.1"/>
    <property type="molecule type" value="Genomic_DNA"/>
</dbReference>
<comment type="similarity">
    <text evidence="1">Belongs to the RRF family.</text>
</comment>
<reference evidence="5" key="1">
    <citation type="submission" date="2020-06" db="EMBL/GenBank/DDBJ databases">
        <title>Genomes of multiple members of Pneumocystis genus reveal paths to human pathogen Pneumocystis jirovecii.</title>
        <authorList>
            <person name="Cisse O.H."/>
            <person name="Ma L."/>
            <person name="Dekker J."/>
            <person name="Khil P."/>
            <person name="Jo J."/>
            <person name="Brenchley J."/>
            <person name="Blair R."/>
            <person name="Pahar B."/>
            <person name="Chabe M."/>
            <person name="Van Rompay K.A."/>
            <person name="Keesler R."/>
            <person name="Sukura A."/>
            <person name="Hirsch V."/>
            <person name="Kutty G."/>
            <person name="Liu Y."/>
            <person name="Peng L."/>
            <person name="Chen J."/>
            <person name="Song J."/>
            <person name="Weissenbacher-Lang C."/>
            <person name="Xu J."/>
            <person name="Upham N.S."/>
            <person name="Stajich J.E."/>
            <person name="Cuomo C.A."/>
            <person name="Cushion M.T."/>
            <person name="Kovacs J.A."/>
        </authorList>
    </citation>
    <scope>NUCLEOTIDE SEQUENCE</scope>
    <source>
        <strain evidence="5">2A</strain>
    </source>
</reference>
<dbReference type="InterPro" id="IPR036191">
    <property type="entry name" value="RRF_sf"/>
</dbReference>
<feature type="domain" description="Ribosome recycling factor" evidence="4">
    <location>
        <begin position="64"/>
        <end position="230"/>
    </location>
</feature>
<keyword evidence="6" id="KW-1185">Reference proteome</keyword>